<comment type="caution">
    <text evidence="4">The sequence shown here is derived from an EMBL/GenBank/DDBJ whole genome shotgun (WGS) entry which is preliminary data.</text>
</comment>
<proteinExistence type="inferred from homology"/>
<keyword evidence="5" id="KW-1185">Reference proteome</keyword>
<feature type="non-terminal residue" evidence="4">
    <location>
        <position position="1"/>
    </location>
</feature>
<dbReference type="PANTHER" id="PTHR35527:SF2">
    <property type="entry name" value="HYDROLASE"/>
    <property type="match status" value="1"/>
</dbReference>
<comment type="similarity">
    <text evidence="1">Belongs to the peptidase C59 family.</text>
</comment>
<evidence type="ECO:0000313" key="4">
    <source>
        <dbReference type="EMBL" id="MDM8563727.1"/>
    </source>
</evidence>
<accession>A0ABT7VVX8</accession>
<feature type="domain" description="Choloylglycine hydrolase/NAAA C-terminal" evidence="3">
    <location>
        <begin position="27"/>
        <end position="216"/>
    </location>
</feature>
<dbReference type="NCBIfam" id="NF040521">
    <property type="entry name" value="C45_proenzyme"/>
    <property type="match status" value="1"/>
</dbReference>
<dbReference type="InterPro" id="IPR029132">
    <property type="entry name" value="CBAH/NAAA_C"/>
</dbReference>
<evidence type="ECO:0000256" key="1">
    <source>
        <dbReference type="ARBA" id="ARBA00006625"/>
    </source>
</evidence>
<dbReference type="InterPro" id="IPR052193">
    <property type="entry name" value="Peptidase_C59"/>
</dbReference>
<dbReference type="Gene3D" id="3.60.60.10">
    <property type="entry name" value="Penicillin V Acylase, Chain A"/>
    <property type="match status" value="1"/>
</dbReference>
<keyword evidence="2" id="KW-0378">Hydrolase</keyword>
<keyword evidence="4" id="KW-0808">Transferase</keyword>
<evidence type="ECO:0000256" key="2">
    <source>
        <dbReference type="ARBA" id="ARBA00022801"/>
    </source>
</evidence>
<dbReference type="GO" id="GO:0016746">
    <property type="term" value="F:acyltransferase activity"/>
    <property type="evidence" value="ECO:0007669"/>
    <property type="project" value="UniProtKB-KW"/>
</dbReference>
<feature type="non-terminal residue" evidence="4">
    <location>
        <position position="394"/>
    </location>
</feature>
<evidence type="ECO:0000259" key="3">
    <source>
        <dbReference type="Pfam" id="PF02275"/>
    </source>
</evidence>
<dbReference type="PANTHER" id="PTHR35527">
    <property type="entry name" value="CHOLOYLGLYCINE HYDROLASE"/>
    <property type="match status" value="1"/>
</dbReference>
<dbReference type="InterPro" id="IPR047794">
    <property type="entry name" value="C45_proenzyme-like"/>
</dbReference>
<dbReference type="EMBL" id="JAUCGM010000833">
    <property type="protein sequence ID" value="MDM8563727.1"/>
    <property type="molecule type" value="Genomic_DNA"/>
</dbReference>
<dbReference type="SUPFAM" id="SSF56235">
    <property type="entry name" value="N-terminal nucleophile aminohydrolases (Ntn hydrolases)"/>
    <property type="match status" value="1"/>
</dbReference>
<name>A0ABT7VVX8_9GAMM</name>
<dbReference type="Proteomes" id="UP001171945">
    <property type="component" value="Unassembled WGS sequence"/>
</dbReference>
<organism evidence="4 5">
    <name type="scientific">Candidatus Marithioploca araucensis</name>
    <dbReference type="NCBI Taxonomy" id="70273"/>
    <lineage>
        <taxon>Bacteria</taxon>
        <taxon>Pseudomonadati</taxon>
        <taxon>Pseudomonadota</taxon>
        <taxon>Gammaproteobacteria</taxon>
        <taxon>Thiotrichales</taxon>
        <taxon>Thiotrichaceae</taxon>
        <taxon>Candidatus Marithioploca</taxon>
    </lineage>
</organism>
<protein>
    <submittedName>
        <fullName evidence="4">C45 family autoproteolytic acyltransferase/hydrolase</fullName>
    </submittedName>
</protein>
<sequence>TMKTLNILAIYTLTLVISLHSLPAFTCTIFHVTDQNDQVLVGRNFDWETTGGKIWFIPATDTNNGFSILEQAGVDMPYEGINDKGLFIAIAAVPDTNTPLSLVKPIRKSLELVRIVLEKAKTVEEALQIFPQYTVVFGAFLGNPLVHYKIVDKNGDSAIVEYVDNEMKITRDINRSQVMTNHYVANPNLSSVSKTSFARYNTVRNSLKTAYSVADVQNLLATVSQKMTLWSNVYVLDKQQFYVTYKDSKTVLFDLKNELYRGKHGYRLDNLNQTLEYPKTKTNIILRPHFGYGYIEDESVYHYGGRILLPATDKRRFGLELTQFVDENEESFSSIGIVLEQRLFKWFNMSIGTIGYFDYGVDSDNVIGLTTNLGWEPDNHIPFKPFVTYRNDMI</sequence>
<dbReference type="Pfam" id="PF02275">
    <property type="entry name" value="CBAH"/>
    <property type="match status" value="1"/>
</dbReference>
<evidence type="ECO:0000313" key="5">
    <source>
        <dbReference type="Proteomes" id="UP001171945"/>
    </source>
</evidence>
<reference evidence="4" key="1">
    <citation type="submission" date="2023-06" db="EMBL/GenBank/DDBJ databases">
        <title>Uncultivated large filamentous bacteria from sulfidic sediments reveal new species and different genomic features in energy metabolism and defense.</title>
        <authorList>
            <person name="Fonseca A."/>
        </authorList>
    </citation>
    <scope>NUCLEOTIDE SEQUENCE</scope>
    <source>
        <strain evidence="4">HSG4</strain>
    </source>
</reference>
<gene>
    <name evidence="4" type="ORF">QUF54_10275</name>
</gene>
<dbReference type="CDD" id="cd01935">
    <property type="entry name" value="Ntn_CGH_like"/>
    <property type="match status" value="1"/>
</dbReference>
<keyword evidence="4" id="KW-0012">Acyltransferase</keyword>
<dbReference type="InterPro" id="IPR029055">
    <property type="entry name" value="Ntn_hydrolases_N"/>
</dbReference>